<reference evidence="1 2" key="1">
    <citation type="journal article" date="2016" name="PLoS Pathog.">
        <title>Biosynthesis of antibiotic leucinostatins in bio-control fungus Purpureocillium lilacinum and their inhibition on phytophthora revealed by genome mining.</title>
        <authorList>
            <person name="Wang G."/>
            <person name="Liu Z."/>
            <person name="Lin R."/>
            <person name="Li E."/>
            <person name="Mao Z."/>
            <person name="Ling J."/>
            <person name="Yang Y."/>
            <person name="Yin W.B."/>
            <person name="Xie B."/>
        </authorList>
    </citation>
    <scope>NUCLEOTIDE SEQUENCE [LARGE SCALE GENOMIC DNA]</scope>
    <source>
        <strain evidence="1">170</strain>
    </source>
</reference>
<dbReference type="AlphaFoldDB" id="A0A179FIU8"/>
<evidence type="ECO:0000313" key="2">
    <source>
        <dbReference type="Proteomes" id="UP000078397"/>
    </source>
</evidence>
<dbReference type="RefSeq" id="XP_018142257.1">
    <property type="nucleotide sequence ID" value="XM_018294038.1"/>
</dbReference>
<gene>
    <name evidence="1" type="ORF">VFPPC_16285</name>
</gene>
<name>A0A179FIU8_METCM</name>
<keyword evidence="2" id="KW-1185">Reference proteome</keyword>
<organism evidence="1 2">
    <name type="scientific">Pochonia chlamydosporia 170</name>
    <dbReference type="NCBI Taxonomy" id="1380566"/>
    <lineage>
        <taxon>Eukaryota</taxon>
        <taxon>Fungi</taxon>
        <taxon>Dikarya</taxon>
        <taxon>Ascomycota</taxon>
        <taxon>Pezizomycotina</taxon>
        <taxon>Sordariomycetes</taxon>
        <taxon>Hypocreomycetidae</taxon>
        <taxon>Hypocreales</taxon>
        <taxon>Clavicipitaceae</taxon>
        <taxon>Pochonia</taxon>
    </lineage>
</organism>
<sequence length="116" mass="13102">MRFVTRNCLKTVLIGHLEAIANLSLSSSQRELPAEVMPCSWLTRDILYKLLKEAPRISSLSGWHKEQIKLSAVSACRGGCKCRAAYNTSLPDGAYIFCQCRARMQLGCHRQSHEYK</sequence>
<proteinExistence type="predicted"/>
<comment type="caution">
    <text evidence="1">The sequence shown here is derived from an EMBL/GenBank/DDBJ whole genome shotgun (WGS) entry which is preliminary data.</text>
</comment>
<accession>A0A179FIU8</accession>
<dbReference type="GeneID" id="28858032"/>
<evidence type="ECO:0000313" key="1">
    <source>
        <dbReference type="EMBL" id="OAQ64943.1"/>
    </source>
</evidence>
<dbReference type="EMBL" id="LSBJ02000005">
    <property type="protein sequence ID" value="OAQ64943.1"/>
    <property type="molecule type" value="Genomic_DNA"/>
</dbReference>
<protein>
    <submittedName>
        <fullName evidence="1">Uncharacterized protein</fullName>
    </submittedName>
</protein>
<dbReference type="Proteomes" id="UP000078397">
    <property type="component" value="Unassembled WGS sequence"/>
</dbReference>
<dbReference type="KEGG" id="pchm:VFPPC_16285"/>